<evidence type="ECO:0000259" key="11">
    <source>
        <dbReference type="Pfam" id="PF03895"/>
    </source>
</evidence>
<dbReference type="Proteomes" id="UP000244755">
    <property type="component" value="Chromosome 1"/>
</dbReference>
<proteinExistence type="inferred from homology"/>
<dbReference type="KEGG" id="mee:DA075_10960"/>
<sequence length="443" mass="42989">MVVECRPIERKPRLCVRETIRLYKTVAFADRTGAARTLAGVGAGRVAAGSQEGVNGGQLHGVTASLATALGGGAGIAADGTLTAPRFTVQGSTYGSVGGALGGLDAAVTNLNTSGSRYVAVNSTGAAAQAKGADTLAAGPGAVANADRGVALGAGSVAARGGLNGGAEAFSGVAVASNQGAVSVGDAGAERQVINVAGGTKATDAANLRQLRAVGGNLAGALGGGAGFSGDGTFTAPSYTVAGQPYASVGAALGAVEAFGIRYDVDPATGGRGQSMTLAGGDPNQPVLVRNVAGGVLPTDAANVGQVTQAAAQARADANAYTDRSVAAASAAANAYTDTAVAPLQRRMTAFGSQLADLNRQVGEVRGEARRAAAIGLAAAALRFDDRPGKLSVAAGGGAWRGETAASFGLGYTLPDGWARVNATGVAAGRDFGVGAGASFTLN</sequence>
<evidence type="ECO:0000256" key="10">
    <source>
        <dbReference type="ARBA" id="ARBA00023237"/>
    </source>
</evidence>
<keyword evidence="5" id="KW-1134">Transmembrane beta strand</keyword>
<evidence type="ECO:0000256" key="6">
    <source>
        <dbReference type="ARBA" id="ARBA00022692"/>
    </source>
</evidence>
<keyword evidence="4" id="KW-0813">Transport</keyword>
<evidence type="ECO:0000313" key="13">
    <source>
        <dbReference type="EMBL" id="AWB21369.1"/>
    </source>
</evidence>
<dbReference type="Gene3D" id="2.60.40.4050">
    <property type="match status" value="1"/>
</dbReference>
<dbReference type="GO" id="GO:0009279">
    <property type="term" value="C:cell outer membrane"/>
    <property type="evidence" value="ECO:0007669"/>
    <property type="project" value="UniProtKB-SubCell"/>
</dbReference>
<evidence type="ECO:0000313" key="14">
    <source>
        <dbReference type="Proteomes" id="UP000244755"/>
    </source>
</evidence>
<dbReference type="Pfam" id="PF05662">
    <property type="entry name" value="YadA_stalk"/>
    <property type="match status" value="3"/>
</dbReference>
<keyword evidence="6" id="KW-0812">Transmembrane</keyword>
<evidence type="ECO:0000256" key="3">
    <source>
        <dbReference type="ARBA" id="ARBA00005848"/>
    </source>
</evidence>
<dbReference type="SUPFAM" id="SSF54523">
    <property type="entry name" value="Pili subunits"/>
    <property type="match status" value="1"/>
</dbReference>
<accession>A0A2R4WIK9</accession>
<keyword evidence="8" id="KW-0653">Protein transport</keyword>
<feature type="domain" description="Trimeric autotransporter adhesin YadA-like stalk" evidence="12">
    <location>
        <begin position="291"/>
        <end position="328"/>
    </location>
</feature>
<keyword evidence="9" id="KW-0472">Membrane</keyword>
<evidence type="ECO:0000256" key="7">
    <source>
        <dbReference type="ARBA" id="ARBA00022729"/>
    </source>
</evidence>
<dbReference type="Gene3D" id="1.20.5.170">
    <property type="match status" value="2"/>
</dbReference>
<evidence type="ECO:0008006" key="15">
    <source>
        <dbReference type="Google" id="ProtNLM"/>
    </source>
</evidence>
<organism evidence="13 14">
    <name type="scientific">Methylobacterium currus</name>
    <dbReference type="NCBI Taxonomy" id="2051553"/>
    <lineage>
        <taxon>Bacteria</taxon>
        <taxon>Pseudomonadati</taxon>
        <taxon>Pseudomonadota</taxon>
        <taxon>Alphaproteobacteria</taxon>
        <taxon>Hyphomicrobiales</taxon>
        <taxon>Methylobacteriaceae</taxon>
        <taxon>Methylobacterium</taxon>
    </lineage>
</organism>
<dbReference type="SUPFAM" id="SSF101967">
    <property type="entry name" value="Adhesin YadA, collagen-binding domain"/>
    <property type="match status" value="1"/>
</dbReference>
<dbReference type="GO" id="GO:0015031">
    <property type="term" value="P:protein transport"/>
    <property type="evidence" value="ECO:0007669"/>
    <property type="project" value="UniProtKB-KW"/>
</dbReference>
<feature type="domain" description="Trimeric autotransporter adhesin YadA-like stalk" evidence="12">
    <location>
        <begin position="40"/>
        <end position="77"/>
    </location>
</feature>
<comment type="similarity">
    <text evidence="3">Belongs to the autotransporter-2 (AT-2) (TC 1.B.40) family.</text>
</comment>
<dbReference type="InterPro" id="IPR008635">
    <property type="entry name" value="Coiled_stalk_dom"/>
</dbReference>
<dbReference type="Gene3D" id="3.30.1300.30">
    <property type="entry name" value="GSPII I/J protein-like"/>
    <property type="match status" value="1"/>
</dbReference>
<dbReference type="OrthoDB" id="1631723at2"/>
<evidence type="ECO:0000256" key="9">
    <source>
        <dbReference type="ARBA" id="ARBA00023136"/>
    </source>
</evidence>
<keyword evidence="10" id="KW-0998">Cell outer membrane</keyword>
<dbReference type="RefSeq" id="WP_099953243.1">
    <property type="nucleotide sequence ID" value="NZ_CP028843.1"/>
</dbReference>
<evidence type="ECO:0000259" key="12">
    <source>
        <dbReference type="Pfam" id="PF05662"/>
    </source>
</evidence>
<reference evidence="13 14" key="1">
    <citation type="submission" date="2018-04" db="EMBL/GenBank/DDBJ databases">
        <title>Methylobacterium sp. PR1016A genome.</title>
        <authorList>
            <person name="Park W."/>
        </authorList>
    </citation>
    <scope>NUCLEOTIDE SEQUENCE [LARGE SCALE GENOMIC DNA]</scope>
    <source>
        <strain evidence="13 14">PR1016A</strain>
    </source>
</reference>
<keyword evidence="7" id="KW-0732">Signal</keyword>
<feature type="domain" description="Trimeric autotransporter adhesin YadA-like C-terminal membrane anchor" evidence="11">
    <location>
        <begin position="385"/>
        <end position="441"/>
    </location>
</feature>
<dbReference type="InterPro" id="IPR005594">
    <property type="entry name" value="YadA_C"/>
</dbReference>
<comment type="subcellular location">
    <subcellularLocation>
        <location evidence="2">Cell outer membrane</location>
    </subcellularLocation>
    <subcellularLocation>
        <location evidence="1">Cell surface</location>
    </subcellularLocation>
</comment>
<dbReference type="GO" id="GO:0009986">
    <property type="term" value="C:cell surface"/>
    <property type="evidence" value="ECO:0007669"/>
    <property type="project" value="UniProtKB-SubCell"/>
</dbReference>
<feature type="domain" description="Trimeric autotransporter adhesin YadA-like stalk" evidence="12">
    <location>
        <begin position="192"/>
        <end position="230"/>
    </location>
</feature>
<dbReference type="AlphaFoldDB" id="A0A2R4WIK9"/>
<evidence type="ECO:0000256" key="4">
    <source>
        <dbReference type="ARBA" id="ARBA00022448"/>
    </source>
</evidence>
<keyword evidence="14" id="KW-1185">Reference proteome</keyword>
<evidence type="ECO:0000256" key="2">
    <source>
        <dbReference type="ARBA" id="ARBA00004442"/>
    </source>
</evidence>
<evidence type="ECO:0000256" key="5">
    <source>
        <dbReference type="ARBA" id="ARBA00022452"/>
    </source>
</evidence>
<gene>
    <name evidence="13" type="ORF">DA075_10960</name>
</gene>
<dbReference type="EMBL" id="CP028843">
    <property type="protein sequence ID" value="AWB21369.1"/>
    <property type="molecule type" value="Genomic_DNA"/>
</dbReference>
<protein>
    <recommendedName>
        <fullName evidence="15">Trimeric autotransporter adhesin YadA-like C-terminal membrane anchor domain-containing protein</fullName>
    </recommendedName>
</protein>
<name>A0A2R4WIK9_9HYPH</name>
<dbReference type="Pfam" id="PF03895">
    <property type="entry name" value="YadA_anchor"/>
    <property type="match status" value="1"/>
</dbReference>
<evidence type="ECO:0000256" key="1">
    <source>
        <dbReference type="ARBA" id="ARBA00004241"/>
    </source>
</evidence>
<dbReference type="InterPro" id="IPR045584">
    <property type="entry name" value="Pilin-like"/>
</dbReference>
<evidence type="ECO:0000256" key="8">
    <source>
        <dbReference type="ARBA" id="ARBA00022927"/>
    </source>
</evidence>
<dbReference type="InterPro" id="IPR011049">
    <property type="entry name" value="Serralysin-like_metalloprot_C"/>
</dbReference>